<dbReference type="EMBL" id="CP027753">
    <property type="protein sequence ID" value="AZE49983.1"/>
    <property type="molecule type" value="Genomic_DNA"/>
</dbReference>
<organism evidence="1 2">
    <name type="scientific">Pseudomonas chlororaphis</name>
    <dbReference type="NCBI Taxonomy" id="587753"/>
    <lineage>
        <taxon>Bacteria</taxon>
        <taxon>Pseudomonadati</taxon>
        <taxon>Pseudomonadota</taxon>
        <taxon>Gammaproteobacteria</taxon>
        <taxon>Pseudomonadales</taxon>
        <taxon>Pseudomonadaceae</taxon>
        <taxon>Pseudomonas</taxon>
    </lineage>
</organism>
<gene>
    <name evidence="1" type="ORF">C4K04_4319</name>
</gene>
<dbReference type="Proteomes" id="UP000268048">
    <property type="component" value="Chromosome"/>
</dbReference>
<protein>
    <submittedName>
        <fullName evidence="1">Uncharacterized protein</fullName>
    </submittedName>
</protein>
<name>A0A3G7TSA5_9PSED</name>
<dbReference type="AlphaFoldDB" id="A0A3G7TSA5"/>
<reference evidence="1 2" key="1">
    <citation type="submission" date="2018-03" db="EMBL/GenBank/DDBJ databases">
        <title>Diversity of phytobeneficial traits revealed by whole-genome analysis of worldwide-isolated phenazine-producing Pseudomonas spp.</title>
        <authorList>
            <person name="Biessy A."/>
            <person name="Novinscak A."/>
            <person name="Blom J."/>
            <person name="Leger G."/>
            <person name="Thomashow L.S."/>
            <person name="Cazorla F.M."/>
            <person name="Josic D."/>
            <person name="Filion M."/>
        </authorList>
    </citation>
    <scope>NUCLEOTIDE SEQUENCE [LARGE SCALE GENOMIC DNA]</scope>
    <source>
        <strain evidence="1 2">B25</strain>
    </source>
</reference>
<sequence length="106" mass="11392">MVRAVILYCDFQPQLRRAIEQMASFSGGELLGTLSTPIQARALQRILQRYQRRSQATAAVPVPATSLPNEEDIRRGLALGAPGDVVQPARLATAGGGADFHDYLSG</sequence>
<evidence type="ECO:0000313" key="2">
    <source>
        <dbReference type="Proteomes" id="UP000268048"/>
    </source>
</evidence>
<proteinExistence type="predicted"/>
<accession>A0A3G7TSA5</accession>
<evidence type="ECO:0000313" key="1">
    <source>
        <dbReference type="EMBL" id="AZE49983.1"/>
    </source>
</evidence>